<dbReference type="PROSITE" id="PS00108">
    <property type="entry name" value="PROTEIN_KINASE_ST"/>
    <property type="match status" value="1"/>
</dbReference>
<dbReference type="Pfam" id="PF00069">
    <property type="entry name" value="Pkinase"/>
    <property type="match status" value="1"/>
</dbReference>
<name>A0A5C7H4H4_9ROSI</name>
<evidence type="ECO:0000256" key="3">
    <source>
        <dbReference type="ARBA" id="ARBA00022527"/>
    </source>
</evidence>
<comment type="catalytic activity">
    <reaction evidence="13">
        <text>L-seryl-[protein] + ATP = O-phospho-L-seryl-[protein] + ADP + H(+)</text>
        <dbReference type="Rhea" id="RHEA:17989"/>
        <dbReference type="Rhea" id="RHEA-COMP:9863"/>
        <dbReference type="Rhea" id="RHEA-COMP:11604"/>
        <dbReference type="ChEBI" id="CHEBI:15378"/>
        <dbReference type="ChEBI" id="CHEBI:29999"/>
        <dbReference type="ChEBI" id="CHEBI:30616"/>
        <dbReference type="ChEBI" id="CHEBI:83421"/>
        <dbReference type="ChEBI" id="CHEBI:456216"/>
        <dbReference type="EC" id="2.7.11.22"/>
    </reaction>
</comment>
<dbReference type="EMBL" id="VAHF01000010">
    <property type="protein sequence ID" value="TXG51847.1"/>
    <property type="molecule type" value="Genomic_DNA"/>
</dbReference>
<dbReference type="Gene3D" id="1.10.510.10">
    <property type="entry name" value="Transferase(Phosphotransferase) domain 1"/>
    <property type="match status" value="1"/>
</dbReference>
<dbReference type="PROSITE" id="PS50011">
    <property type="entry name" value="PROTEIN_KINASE_DOM"/>
    <property type="match status" value="1"/>
</dbReference>
<keyword evidence="8 15" id="KW-0863">Zinc-finger</keyword>
<dbReference type="PANTHER" id="PTHR31669:SF225">
    <property type="entry name" value="OS03G0655600 PROTEIN"/>
    <property type="match status" value="1"/>
</dbReference>
<keyword evidence="10 17" id="KW-0862">Zinc</keyword>
<dbReference type="PROSITE" id="PS00107">
    <property type="entry name" value="PROTEIN_KINASE_ATP"/>
    <property type="match status" value="1"/>
</dbReference>
<dbReference type="InterPro" id="IPR006564">
    <property type="entry name" value="Znf_PMZ"/>
</dbReference>
<dbReference type="InterPro" id="IPR017441">
    <property type="entry name" value="Protein_kinase_ATP_BS"/>
</dbReference>
<evidence type="ECO:0000256" key="8">
    <source>
        <dbReference type="ARBA" id="ARBA00022771"/>
    </source>
</evidence>
<evidence type="ECO:0000256" key="15">
    <source>
        <dbReference type="PROSITE-ProRule" id="PRU00325"/>
    </source>
</evidence>
<dbReference type="Gene3D" id="3.30.200.20">
    <property type="entry name" value="Phosphorylase Kinase, domain 1"/>
    <property type="match status" value="1"/>
</dbReference>
<evidence type="ECO:0000259" key="20">
    <source>
        <dbReference type="PROSITE" id="PS50966"/>
    </source>
</evidence>
<dbReference type="InterPro" id="IPR000719">
    <property type="entry name" value="Prot_kinase_dom"/>
</dbReference>
<gene>
    <name evidence="21" type="ORF">EZV62_021016</name>
</gene>
<keyword evidence="7 16" id="KW-0547">Nucleotide-binding</keyword>
<evidence type="ECO:0000256" key="16">
    <source>
        <dbReference type="PROSITE-ProRule" id="PRU10141"/>
    </source>
</evidence>
<evidence type="ECO:0000256" key="11">
    <source>
        <dbReference type="ARBA" id="ARBA00022840"/>
    </source>
</evidence>
<keyword evidence="22" id="KW-1185">Reference proteome</keyword>
<evidence type="ECO:0000256" key="4">
    <source>
        <dbReference type="ARBA" id="ARBA00022553"/>
    </source>
</evidence>
<evidence type="ECO:0000256" key="18">
    <source>
        <dbReference type="SAM" id="MobiDB-lite"/>
    </source>
</evidence>
<evidence type="ECO:0000256" key="7">
    <source>
        <dbReference type="ARBA" id="ARBA00022741"/>
    </source>
</evidence>
<evidence type="ECO:0000256" key="17">
    <source>
        <dbReference type="RuleBase" id="RU367018"/>
    </source>
</evidence>
<dbReference type="FunFam" id="1.10.510.10:FF:000281">
    <property type="entry name" value="Cyclin-dependent kinase 2"/>
    <property type="match status" value="1"/>
</dbReference>
<dbReference type="InterPro" id="IPR011009">
    <property type="entry name" value="Kinase-like_dom_sf"/>
</dbReference>
<comment type="similarity">
    <text evidence="1 17">Belongs to the FHY3/FAR1 family.</text>
</comment>
<evidence type="ECO:0000256" key="10">
    <source>
        <dbReference type="ARBA" id="ARBA00022833"/>
    </source>
</evidence>
<keyword evidence="9" id="KW-0418">Kinase</keyword>
<dbReference type="FunFam" id="3.30.200.20:FF:000231">
    <property type="entry name" value="Cyclin-dependent kinase B2,2"/>
    <property type="match status" value="1"/>
</dbReference>
<comment type="catalytic activity">
    <reaction evidence="12">
        <text>L-threonyl-[protein] + ATP = O-phospho-L-threonyl-[protein] + ADP + H(+)</text>
        <dbReference type="Rhea" id="RHEA:46608"/>
        <dbReference type="Rhea" id="RHEA-COMP:11060"/>
        <dbReference type="Rhea" id="RHEA-COMP:11605"/>
        <dbReference type="ChEBI" id="CHEBI:15378"/>
        <dbReference type="ChEBI" id="CHEBI:30013"/>
        <dbReference type="ChEBI" id="CHEBI:30616"/>
        <dbReference type="ChEBI" id="CHEBI:61977"/>
        <dbReference type="ChEBI" id="CHEBI:456216"/>
        <dbReference type="EC" id="2.7.11.22"/>
    </reaction>
</comment>
<dbReference type="AlphaFoldDB" id="A0A5C7H4H4"/>
<comment type="function">
    <text evidence="17">Putative transcription activator involved in regulating light control of development.</text>
</comment>
<dbReference type="Proteomes" id="UP000323000">
    <property type="component" value="Chromosome 10"/>
</dbReference>
<feature type="domain" description="Protein kinase" evidence="19">
    <location>
        <begin position="575"/>
        <end position="865"/>
    </location>
</feature>
<dbReference type="PANTHER" id="PTHR31669">
    <property type="entry name" value="PROTEIN FAR1-RELATED SEQUENCE 10-RELATED"/>
    <property type="match status" value="1"/>
</dbReference>
<proteinExistence type="inferred from homology"/>
<dbReference type="GO" id="GO:0008270">
    <property type="term" value="F:zinc ion binding"/>
    <property type="evidence" value="ECO:0007669"/>
    <property type="project" value="UniProtKB-UniRule"/>
</dbReference>
<evidence type="ECO:0000256" key="5">
    <source>
        <dbReference type="ARBA" id="ARBA00022679"/>
    </source>
</evidence>
<dbReference type="GO" id="GO:0005634">
    <property type="term" value="C:nucleus"/>
    <property type="evidence" value="ECO:0007669"/>
    <property type="project" value="UniProtKB-SubCell"/>
</dbReference>
<keyword evidence="17" id="KW-0539">Nucleus</keyword>
<evidence type="ECO:0000256" key="13">
    <source>
        <dbReference type="ARBA" id="ARBA00048367"/>
    </source>
</evidence>
<keyword evidence="3" id="KW-0723">Serine/threonine-protein kinase</keyword>
<reference evidence="22" key="1">
    <citation type="journal article" date="2019" name="Gigascience">
        <title>De novo genome assembly of the endangered Acer yangbiense, a plant species with extremely small populations endemic to Yunnan Province, China.</title>
        <authorList>
            <person name="Yang J."/>
            <person name="Wariss H.M."/>
            <person name="Tao L."/>
            <person name="Zhang R."/>
            <person name="Yun Q."/>
            <person name="Hollingsworth P."/>
            <person name="Dao Z."/>
            <person name="Luo G."/>
            <person name="Guo H."/>
            <person name="Ma Y."/>
            <person name="Sun W."/>
        </authorList>
    </citation>
    <scope>NUCLEOTIDE SEQUENCE [LARGE SCALE GENOMIC DNA]</scope>
    <source>
        <strain evidence="22">cv. Malutang</strain>
    </source>
</reference>
<dbReference type="InterPro" id="IPR007527">
    <property type="entry name" value="Znf_SWIM"/>
</dbReference>
<evidence type="ECO:0000259" key="19">
    <source>
        <dbReference type="PROSITE" id="PS50011"/>
    </source>
</evidence>
<dbReference type="GO" id="GO:0008353">
    <property type="term" value="F:RNA polymerase II CTD heptapeptide repeat kinase activity"/>
    <property type="evidence" value="ECO:0007669"/>
    <property type="project" value="UniProtKB-EC"/>
</dbReference>
<keyword evidence="11 16" id="KW-0067">ATP-binding</keyword>
<dbReference type="SMART" id="SM00575">
    <property type="entry name" value="ZnF_PMZ"/>
    <property type="match status" value="1"/>
</dbReference>
<dbReference type="GO" id="GO:1901987">
    <property type="term" value="P:regulation of cell cycle phase transition"/>
    <property type="evidence" value="ECO:0007669"/>
    <property type="project" value="UniProtKB-ARBA"/>
</dbReference>
<protein>
    <recommendedName>
        <fullName evidence="17">Protein FAR1-RELATED SEQUENCE</fullName>
    </recommendedName>
</protein>
<dbReference type="Pfam" id="PF03101">
    <property type="entry name" value="FAR1"/>
    <property type="match status" value="1"/>
</dbReference>
<feature type="domain" description="SWIM-type" evidence="20">
    <location>
        <begin position="322"/>
        <end position="354"/>
    </location>
</feature>
<keyword evidence="6 17" id="KW-0479">Metal-binding</keyword>
<keyword evidence="4" id="KW-0597">Phosphoprotein</keyword>
<evidence type="ECO:0000256" key="2">
    <source>
        <dbReference type="ARBA" id="ARBA00006485"/>
    </source>
</evidence>
<keyword evidence="5" id="KW-0808">Transferase</keyword>
<dbReference type="InterPro" id="IPR004330">
    <property type="entry name" value="FAR1_DNA_bnd_dom"/>
</dbReference>
<dbReference type="GO" id="GO:0005524">
    <property type="term" value="F:ATP binding"/>
    <property type="evidence" value="ECO:0007669"/>
    <property type="project" value="UniProtKB-UniRule"/>
</dbReference>
<evidence type="ECO:0000313" key="22">
    <source>
        <dbReference type="Proteomes" id="UP000323000"/>
    </source>
</evidence>
<evidence type="ECO:0000256" key="14">
    <source>
        <dbReference type="ARBA" id="ARBA00049280"/>
    </source>
</evidence>
<dbReference type="OrthoDB" id="1927586at2759"/>
<dbReference type="SUPFAM" id="SSF56112">
    <property type="entry name" value="Protein kinase-like (PK-like)"/>
    <property type="match status" value="1"/>
</dbReference>
<evidence type="ECO:0000313" key="21">
    <source>
        <dbReference type="EMBL" id="TXG51847.1"/>
    </source>
</evidence>
<comment type="similarity">
    <text evidence="2">Belongs to the protein kinase superfamily. CMGC Ser/Thr protein kinase family. CDC2/CDKX subfamily.</text>
</comment>
<evidence type="ECO:0000256" key="1">
    <source>
        <dbReference type="ARBA" id="ARBA00005889"/>
    </source>
</evidence>
<comment type="caution">
    <text evidence="21">The sequence shown here is derived from an EMBL/GenBank/DDBJ whole genome shotgun (WGS) entry which is preliminary data.</text>
</comment>
<dbReference type="InterPro" id="IPR008271">
    <property type="entry name" value="Ser/Thr_kinase_AS"/>
</dbReference>
<dbReference type="Pfam" id="PF04434">
    <property type="entry name" value="SWIM"/>
    <property type="match status" value="1"/>
</dbReference>
<feature type="region of interest" description="Disordered" evidence="18">
    <location>
        <begin position="1"/>
        <end position="60"/>
    </location>
</feature>
<evidence type="ECO:0000256" key="6">
    <source>
        <dbReference type="ARBA" id="ARBA00022723"/>
    </source>
</evidence>
<dbReference type="SMART" id="SM00220">
    <property type="entry name" value="S_TKc"/>
    <property type="match status" value="1"/>
</dbReference>
<evidence type="ECO:0000256" key="9">
    <source>
        <dbReference type="ARBA" id="ARBA00022777"/>
    </source>
</evidence>
<sequence length="873" mass="99359">MEFEPLDIGNDVIEYDDMGNSNSNGEDDFDNNPDGYDHHLLDDDDNSNSSHLNGENNLEPYEGMEFDSEQASRIFYNSYARRIGFSTRVSVYQRSRRDGSIICRQIVCSREGFRREGSENKSKRQRTITRVGCKAQMTVKKQSSGKWAVSKLVKEHNHELVPPDKVHCLRSHRHVSGPARSLIDTLQAAGMGPSGVMSVLIKESGGINNGSDSINSYFDGYINASTNIHVLIKQYAKAIASRYEKEVKADYDTVNTKPILKTPSPMEKQAANVYTRKIFMKFQDELFETLAYPATIADDTGSEIIYRVAKFGEEHKAHFVKFNVFERKASCSCQMFEFSGIICRHILAVFRVTNVLTLPPHYILKRWTRNAKSGVLLNDRILGLPSNSQESSAARYDNLRQEVIKYVEEGAESTHIYDVAMDALREAAKKVAAAKKHCTGPLQNTLPSESQRLQFCSVDPDKKIQELNVELECASQRCEAYRVKLLAVLKDMEEQKLKMLVKVQNVKLNLKEAKVIRAGKGYYSLSNCRVERTTRSWTILFQANASLHLTGAFILISKESRNQRKEKPKMAMDLFEKLEKVGEGTYGKVYRAREKATGKIVALKKTRLHEDEEGVPPTTLREVSILRMLSRDPHVVRLMDVKQGQNKEGRTVLYLVFEYMDTDLKKFIRTFRQSGENIPAQTVKSLMYQLCKGVAFCHGHGILHRDLKPHNLLMDRKTQMLKIADLGLARAFTLPIKKYTHEILTLWYRAPEVLLGCTHYSTAVDMWSVACIFAELVTKQALFPGDSELQQLLHIFRLLGTPNEQVWPGVSSLMNWHEYPQWNPQNLSSAVPNLDKDGLDLLAQMLQYEPSKRISAKKAMEHPYFDDLNKAPL</sequence>
<dbReference type="PROSITE" id="PS50966">
    <property type="entry name" value="ZF_SWIM"/>
    <property type="match status" value="1"/>
</dbReference>
<dbReference type="InterPro" id="IPR031052">
    <property type="entry name" value="FHY3/FAR1"/>
</dbReference>
<organism evidence="21 22">
    <name type="scientific">Acer yangbiense</name>
    <dbReference type="NCBI Taxonomy" id="1000413"/>
    <lineage>
        <taxon>Eukaryota</taxon>
        <taxon>Viridiplantae</taxon>
        <taxon>Streptophyta</taxon>
        <taxon>Embryophyta</taxon>
        <taxon>Tracheophyta</taxon>
        <taxon>Spermatophyta</taxon>
        <taxon>Magnoliopsida</taxon>
        <taxon>eudicotyledons</taxon>
        <taxon>Gunneridae</taxon>
        <taxon>Pentapetalae</taxon>
        <taxon>rosids</taxon>
        <taxon>malvids</taxon>
        <taxon>Sapindales</taxon>
        <taxon>Sapindaceae</taxon>
        <taxon>Hippocastanoideae</taxon>
        <taxon>Acereae</taxon>
        <taxon>Acer</taxon>
    </lineage>
</organism>
<comment type="subcellular location">
    <subcellularLocation>
        <location evidence="17">Nucleus</location>
    </subcellularLocation>
</comment>
<accession>A0A5C7H4H4</accession>
<comment type="catalytic activity">
    <reaction evidence="14">
        <text>[DNA-directed RNA polymerase] + ATP = phospho-[DNA-directed RNA polymerase] + ADP + H(+)</text>
        <dbReference type="Rhea" id="RHEA:10216"/>
        <dbReference type="Rhea" id="RHEA-COMP:11321"/>
        <dbReference type="Rhea" id="RHEA-COMP:11322"/>
        <dbReference type="ChEBI" id="CHEBI:15378"/>
        <dbReference type="ChEBI" id="CHEBI:30616"/>
        <dbReference type="ChEBI" id="CHEBI:43176"/>
        <dbReference type="ChEBI" id="CHEBI:68546"/>
        <dbReference type="ChEBI" id="CHEBI:456216"/>
        <dbReference type="EC" id="2.7.11.23"/>
    </reaction>
</comment>
<dbReference type="GO" id="GO:0004693">
    <property type="term" value="F:cyclin-dependent protein serine/threonine kinase activity"/>
    <property type="evidence" value="ECO:0007669"/>
    <property type="project" value="UniProtKB-EC"/>
</dbReference>
<feature type="binding site" evidence="16">
    <location>
        <position position="604"/>
    </location>
    <ligand>
        <name>ATP</name>
        <dbReference type="ChEBI" id="CHEBI:30616"/>
    </ligand>
</feature>
<evidence type="ECO:0000256" key="12">
    <source>
        <dbReference type="ARBA" id="ARBA00047811"/>
    </source>
</evidence>